<evidence type="ECO:0000256" key="7">
    <source>
        <dbReference type="ARBA" id="ARBA00022741"/>
    </source>
</evidence>
<dbReference type="PANTHER" id="PTHR11817">
    <property type="entry name" value="PYRUVATE KINASE"/>
    <property type="match status" value="1"/>
</dbReference>
<dbReference type="Gene3D" id="2.40.33.10">
    <property type="entry name" value="PK beta-barrel domain-like"/>
    <property type="match status" value="1"/>
</dbReference>
<dbReference type="SUPFAM" id="SSF50800">
    <property type="entry name" value="PK beta-barrel domain-like"/>
    <property type="match status" value="1"/>
</dbReference>
<gene>
    <name evidence="15" type="ORF">OVA965_LOCUS4</name>
    <name evidence="16" type="ORF">TMI583_LOCUS4</name>
</gene>
<proteinExistence type="inferred from homology"/>
<dbReference type="AlphaFoldDB" id="A0A8S2CPZ9"/>
<dbReference type="InterPro" id="IPR040442">
    <property type="entry name" value="Pyrv_kinase-like_dom_sf"/>
</dbReference>
<keyword evidence="5 13" id="KW-0808">Transferase</keyword>
<dbReference type="GO" id="GO:0005524">
    <property type="term" value="F:ATP binding"/>
    <property type="evidence" value="ECO:0007669"/>
    <property type="project" value="UniProtKB-KW"/>
</dbReference>
<name>A0A8S2CPZ9_9BILA</name>
<evidence type="ECO:0000256" key="5">
    <source>
        <dbReference type="ARBA" id="ARBA00022679"/>
    </source>
</evidence>
<dbReference type="GO" id="GO:0030955">
    <property type="term" value="F:potassium ion binding"/>
    <property type="evidence" value="ECO:0007669"/>
    <property type="project" value="InterPro"/>
</dbReference>
<reference evidence="15" key="1">
    <citation type="submission" date="2021-02" db="EMBL/GenBank/DDBJ databases">
        <authorList>
            <person name="Nowell W R."/>
        </authorList>
    </citation>
    <scope>NUCLEOTIDE SEQUENCE</scope>
</reference>
<evidence type="ECO:0000256" key="3">
    <source>
        <dbReference type="ARBA" id="ARBA00008663"/>
    </source>
</evidence>
<evidence type="ECO:0000313" key="17">
    <source>
        <dbReference type="Proteomes" id="UP000677228"/>
    </source>
</evidence>
<evidence type="ECO:0000256" key="6">
    <source>
        <dbReference type="ARBA" id="ARBA00022723"/>
    </source>
</evidence>
<organism evidence="15 17">
    <name type="scientific">Didymodactylos carnosus</name>
    <dbReference type="NCBI Taxonomy" id="1234261"/>
    <lineage>
        <taxon>Eukaryota</taxon>
        <taxon>Metazoa</taxon>
        <taxon>Spiralia</taxon>
        <taxon>Gnathifera</taxon>
        <taxon>Rotifera</taxon>
        <taxon>Eurotatoria</taxon>
        <taxon>Bdelloidea</taxon>
        <taxon>Philodinida</taxon>
        <taxon>Philodinidae</taxon>
        <taxon>Didymodactylos</taxon>
    </lineage>
</organism>
<dbReference type="GO" id="GO:0016301">
    <property type="term" value="F:kinase activity"/>
    <property type="evidence" value="ECO:0007669"/>
    <property type="project" value="UniProtKB-KW"/>
</dbReference>
<comment type="caution">
    <text evidence="15">The sequence shown here is derived from an EMBL/GenBank/DDBJ whole genome shotgun (WGS) entry which is preliminary data.</text>
</comment>
<keyword evidence="7" id="KW-0547">Nucleotide-binding</keyword>
<dbReference type="EC" id="2.7.1.40" evidence="4 13"/>
<dbReference type="InterPro" id="IPR001697">
    <property type="entry name" value="Pyr_Knase"/>
</dbReference>
<keyword evidence="8 13" id="KW-0418">Kinase</keyword>
<evidence type="ECO:0000313" key="16">
    <source>
        <dbReference type="EMBL" id="CAF3491631.1"/>
    </source>
</evidence>
<sequence>MEGVLNAGMRVARFNFSHGTAEEHQIRLRILRETADKLLINVATMLDTKGPEIRVGKMSNPDGITVEAGSTVEISCLKQLPGNSRNFSVLDSTGTYNMAKDVKPGHLILVDDGKLMLEAKTISTSTGVIKALAMNTHLLKSNKRINLPNSTYTMPFFSAKDKADIELAVTEKIDFVALSFVNSAKDVKTVRDHLDKLKNKSVRLISKIETGQAISNLPAIIAASDAIMVARGDLGIEIPFEQVPY</sequence>
<evidence type="ECO:0000256" key="4">
    <source>
        <dbReference type="ARBA" id="ARBA00012142"/>
    </source>
</evidence>
<evidence type="ECO:0000256" key="9">
    <source>
        <dbReference type="ARBA" id="ARBA00022840"/>
    </source>
</evidence>
<dbReference type="GO" id="GO:0000287">
    <property type="term" value="F:magnesium ion binding"/>
    <property type="evidence" value="ECO:0007669"/>
    <property type="project" value="InterPro"/>
</dbReference>
<keyword evidence="12" id="KW-0670">Pyruvate</keyword>
<dbReference type="GO" id="GO:0004743">
    <property type="term" value="F:pyruvate kinase activity"/>
    <property type="evidence" value="ECO:0007669"/>
    <property type="project" value="UniProtKB-EC"/>
</dbReference>
<feature type="domain" description="Pyruvate kinase barrel" evidence="14">
    <location>
        <begin position="3"/>
        <end position="244"/>
    </location>
</feature>
<comment type="cofactor">
    <cofactor evidence="1">
        <name>K(+)</name>
        <dbReference type="ChEBI" id="CHEBI:29103"/>
    </cofactor>
</comment>
<evidence type="ECO:0000313" key="15">
    <source>
        <dbReference type="EMBL" id="CAF0720612.1"/>
    </source>
</evidence>
<dbReference type="Pfam" id="PF00224">
    <property type="entry name" value="PK"/>
    <property type="match status" value="1"/>
</dbReference>
<dbReference type="SUPFAM" id="SSF51621">
    <property type="entry name" value="Phosphoenolpyruvate/pyruvate domain"/>
    <property type="match status" value="1"/>
</dbReference>
<evidence type="ECO:0000256" key="1">
    <source>
        <dbReference type="ARBA" id="ARBA00001958"/>
    </source>
</evidence>
<evidence type="ECO:0000256" key="8">
    <source>
        <dbReference type="ARBA" id="ARBA00022777"/>
    </source>
</evidence>
<comment type="pathway">
    <text evidence="2 13">Carbohydrate degradation; glycolysis; pyruvate from D-glyceraldehyde 3-phosphate: step 5/5.</text>
</comment>
<dbReference type="Proteomes" id="UP000682733">
    <property type="component" value="Unassembled WGS sequence"/>
</dbReference>
<keyword evidence="6" id="KW-0479">Metal-binding</keyword>
<dbReference type="InterPro" id="IPR018209">
    <property type="entry name" value="Pyrv_Knase_AS"/>
</dbReference>
<dbReference type="InterPro" id="IPR015813">
    <property type="entry name" value="Pyrv/PenolPyrv_kinase-like_dom"/>
</dbReference>
<dbReference type="EMBL" id="CAJOBA010000001">
    <property type="protein sequence ID" value="CAF3491631.1"/>
    <property type="molecule type" value="Genomic_DNA"/>
</dbReference>
<keyword evidence="9" id="KW-0067">ATP-binding</keyword>
<dbReference type="Gene3D" id="3.20.20.60">
    <property type="entry name" value="Phosphoenolpyruvate-binding domains"/>
    <property type="match status" value="1"/>
</dbReference>
<dbReference type="PRINTS" id="PR01050">
    <property type="entry name" value="PYRUVTKNASE"/>
</dbReference>
<evidence type="ECO:0000256" key="10">
    <source>
        <dbReference type="ARBA" id="ARBA00022842"/>
    </source>
</evidence>
<accession>A0A8S2CPZ9</accession>
<evidence type="ECO:0000256" key="12">
    <source>
        <dbReference type="ARBA" id="ARBA00023317"/>
    </source>
</evidence>
<evidence type="ECO:0000259" key="14">
    <source>
        <dbReference type="Pfam" id="PF00224"/>
    </source>
</evidence>
<protein>
    <recommendedName>
        <fullName evidence="4 13">Pyruvate kinase</fullName>
        <ecNumber evidence="4 13">2.7.1.40</ecNumber>
    </recommendedName>
</protein>
<comment type="similarity">
    <text evidence="3 13">Belongs to the pyruvate kinase family.</text>
</comment>
<keyword evidence="11 13" id="KW-0324">Glycolysis</keyword>
<dbReference type="InterPro" id="IPR015806">
    <property type="entry name" value="Pyrv_Knase_insert_dom_sf"/>
</dbReference>
<dbReference type="InterPro" id="IPR015793">
    <property type="entry name" value="Pyrv_Knase_brl"/>
</dbReference>
<dbReference type="PROSITE" id="PS00110">
    <property type="entry name" value="PYRUVATE_KINASE"/>
    <property type="match status" value="1"/>
</dbReference>
<keyword evidence="10 13" id="KW-0460">Magnesium</keyword>
<evidence type="ECO:0000256" key="2">
    <source>
        <dbReference type="ARBA" id="ARBA00004997"/>
    </source>
</evidence>
<dbReference type="Proteomes" id="UP000677228">
    <property type="component" value="Unassembled WGS sequence"/>
</dbReference>
<evidence type="ECO:0000256" key="13">
    <source>
        <dbReference type="RuleBase" id="RU000504"/>
    </source>
</evidence>
<dbReference type="EMBL" id="CAJNOK010000001">
    <property type="protein sequence ID" value="CAF0720612.1"/>
    <property type="molecule type" value="Genomic_DNA"/>
</dbReference>
<dbReference type="InterPro" id="IPR011037">
    <property type="entry name" value="Pyrv_Knase-like_insert_dom_sf"/>
</dbReference>
<comment type="catalytic activity">
    <reaction evidence="13">
        <text>pyruvate + ATP = phosphoenolpyruvate + ADP + H(+)</text>
        <dbReference type="Rhea" id="RHEA:18157"/>
        <dbReference type="ChEBI" id="CHEBI:15361"/>
        <dbReference type="ChEBI" id="CHEBI:15378"/>
        <dbReference type="ChEBI" id="CHEBI:30616"/>
        <dbReference type="ChEBI" id="CHEBI:58702"/>
        <dbReference type="ChEBI" id="CHEBI:456216"/>
        <dbReference type="EC" id="2.7.1.40"/>
    </reaction>
</comment>
<evidence type="ECO:0000256" key="11">
    <source>
        <dbReference type="ARBA" id="ARBA00023152"/>
    </source>
</evidence>